<accession>A0A1H2EPC2</accession>
<dbReference type="InterPro" id="IPR001296">
    <property type="entry name" value="Glyco_trans_1"/>
</dbReference>
<feature type="transmembrane region" description="Helical" evidence="1">
    <location>
        <begin position="93"/>
        <end position="115"/>
    </location>
</feature>
<dbReference type="Gene3D" id="3.40.50.2000">
    <property type="entry name" value="Glycogen Phosphorylase B"/>
    <property type="match status" value="2"/>
</dbReference>
<feature type="domain" description="Glycosyl transferase family 1" evidence="2">
    <location>
        <begin position="192"/>
        <end position="347"/>
    </location>
</feature>
<dbReference type="PANTHER" id="PTHR45947:SF3">
    <property type="entry name" value="SULFOQUINOVOSYL TRANSFERASE SQD2"/>
    <property type="match status" value="1"/>
</dbReference>
<proteinExistence type="predicted"/>
<dbReference type="CDD" id="cd03801">
    <property type="entry name" value="GT4_PimA-like"/>
    <property type="match status" value="1"/>
</dbReference>
<reference evidence="4" key="1">
    <citation type="submission" date="2016-10" db="EMBL/GenBank/DDBJ databases">
        <authorList>
            <person name="Varghese N."/>
            <person name="Submissions S."/>
        </authorList>
    </citation>
    <scope>NUCLEOTIDE SEQUENCE [LARGE SCALE GENOMIC DNA]</scope>
    <source>
        <strain evidence="4">DSM 3384</strain>
    </source>
</reference>
<dbReference type="EMBL" id="FNLL01000003">
    <property type="protein sequence ID" value="SDT96980.1"/>
    <property type="molecule type" value="Genomic_DNA"/>
</dbReference>
<evidence type="ECO:0000313" key="3">
    <source>
        <dbReference type="EMBL" id="SDT96980.1"/>
    </source>
</evidence>
<name>A0A1H2EPC2_9BACT</name>
<keyword evidence="1" id="KW-0812">Transmembrane</keyword>
<dbReference type="Proteomes" id="UP000199608">
    <property type="component" value="Unassembled WGS sequence"/>
</dbReference>
<keyword evidence="3" id="KW-0808">Transferase</keyword>
<dbReference type="SUPFAM" id="SSF53756">
    <property type="entry name" value="UDP-Glycosyltransferase/glycogen phosphorylase"/>
    <property type="match status" value="1"/>
</dbReference>
<evidence type="ECO:0000313" key="4">
    <source>
        <dbReference type="Proteomes" id="UP000199608"/>
    </source>
</evidence>
<gene>
    <name evidence="3" type="ORF">SAMN04487931_103269</name>
</gene>
<organism evidence="3 4">
    <name type="scientific">Desulfobacula phenolica</name>
    <dbReference type="NCBI Taxonomy" id="90732"/>
    <lineage>
        <taxon>Bacteria</taxon>
        <taxon>Pseudomonadati</taxon>
        <taxon>Thermodesulfobacteriota</taxon>
        <taxon>Desulfobacteria</taxon>
        <taxon>Desulfobacterales</taxon>
        <taxon>Desulfobacteraceae</taxon>
        <taxon>Desulfobacula</taxon>
    </lineage>
</organism>
<protein>
    <submittedName>
        <fullName evidence="3">Glycosyltransferase involved in cell wall bisynthesis</fullName>
    </submittedName>
</protein>
<keyword evidence="4" id="KW-1185">Reference proteome</keyword>
<dbReference type="AlphaFoldDB" id="A0A1H2EPC2"/>
<dbReference type="Pfam" id="PF00534">
    <property type="entry name" value="Glycos_transf_1"/>
    <property type="match status" value="1"/>
</dbReference>
<keyword evidence="1" id="KW-1133">Transmembrane helix</keyword>
<sequence>MPPDYVERKDLMNKRKTICIVSPYPPPLGGMAIQAQKMGRLLKESGYDVVAVKTNADIPPPLAFLSRFKGIRTIATVLFFLKNLNSALNRTSVVYFFTGFFDFFFWVTYPALILIKLRKKRVILSVRGGGAREFFKKYKKLLAPVFYQVDTFTAPSGFLKDVFKEFFDIDPVLVPNIADLDQFQYMDRKVIQPKFIVTRSLEDIYNVECVIQAFNLIHDEYPDAGLGIVGDGTRRRDLERLVTKLDLKDCVTFYGRVEHSKIQNYYKKYDVFINASKVDNLPGTILESFACGLPVVTTSPGGIPYMVKDGKTGILVKDDDCQALADKTIELLQFPEKANALAKNARKEIYSYSWEKIKPVLFELL</sequence>
<evidence type="ECO:0000259" key="2">
    <source>
        <dbReference type="Pfam" id="PF00534"/>
    </source>
</evidence>
<dbReference type="PANTHER" id="PTHR45947">
    <property type="entry name" value="SULFOQUINOVOSYL TRANSFERASE SQD2"/>
    <property type="match status" value="1"/>
</dbReference>
<dbReference type="InterPro" id="IPR050194">
    <property type="entry name" value="Glycosyltransferase_grp1"/>
</dbReference>
<dbReference type="GO" id="GO:0016757">
    <property type="term" value="F:glycosyltransferase activity"/>
    <property type="evidence" value="ECO:0007669"/>
    <property type="project" value="InterPro"/>
</dbReference>
<evidence type="ECO:0000256" key="1">
    <source>
        <dbReference type="SAM" id="Phobius"/>
    </source>
</evidence>
<keyword evidence="1" id="KW-0472">Membrane</keyword>